<dbReference type="RefSeq" id="WP_208178311.1">
    <property type="nucleotide sequence ID" value="NZ_JAGETZ010000018.1"/>
</dbReference>
<keyword evidence="2" id="KW-1185">Reference proteome</keyword>
<accession>A0ABS3QND4</accession>
<dbReference type="Proteomes" id="UP000664369">
    <property type="component" value="Unassembled WGS sequence"/>
</dbReference>
<dbReference type="InterPro" id="IPR017647">
    <property type="entry name" value="Dnd_assoc_3"/>
</dbReference>
<gene>
    <name evidence="1" type="primary">dptF</name>
    <name evidence="1" type="ORF">J4E00_26175</name>
</gene>
<comment type="caution">
    <text evidence="1">The sequence shown here is derived from an EMBL/GenBank/DDBJ whole genome shotgun (WGS) entry which is preliminary data.</text>
</comment>
<dbReference type="EMBL" id="JAGETZ010000018">
    <property type="protein sequence ID" value="MBO2012576.1"/>
    <property type="molecule type" value="Genomic_DNA"/>
</dbReference>
<protein>
    <submittedName>
        <fullName evidence="1">DNA phosphorothioation-dependent restriction protein DptF</fullName>
    </submittedName>
</protein>
<evidence type="ECO:0000313" key="1">
    <source>
        <dbReference type="EMBL" id="MBO2012576.1"/>
    </source>
</evidence>
<proteinExistence type="predicted"/>
<organism evidence="1 2">
    <name type="scientific">Hymenobacter negativus</name>
    <dbReference type="NCBI Taxonomy" id="2795026"/>
    <lineage>
        <taxon>Bacteria</taxon>
        <taxon>Pseudomonadati</taxon>
        <taxon>Bacteroidota</taxon>
        <taxon>Cytophagia</taxon>
        <taxon>Cytophagales</taxon>
        <taxon>Hymenobacteraceae</taxon>
        <taxon>Hymenobacter</taxon>
    </lineage>
</organism>
<name>A0ABS3QND4_9BACT</name>
<reference evidence="1 2" key="1">
    <citation type="submission" date="2021-03" db="EMBL/GenBank/DDBJ databases">
        <authorList>
            <person name="Kim M.K."/>
        </authorList>
    </citation>
    <scope>NUCLEOTIDE SEQUENCE [LARGE SCALE GENOMIC DNA]</scope>
    <source>
        <strain evidence="1 2">BT442</strain>
    </source>
</reference>
<dbReference type="NCBIfam" id="TIGR03238">
    <property type="entry name" value="dnd_assoc_3"/>
    <property type="match status" value="1"/>
</dbReference>
<sequence>MSLKSLLDTLRISSKEAIVNGDSATTGDLKNYLHVKRPVEDRLSSIISQASTQSKPRLIFVIGNVGDGKSHLMSKMWETHAAELGGYTLHNDATESNDINKTYIETLSEVLVAYSDTQLREPSNTSKTIVAINLGTLANFLAAKGDLFTILAEYIEKNNIMQEGGSIAETESDYFSFINLADYHIFSLTKEGAKADILLELLDKITKPSKNNPFYHAYQETYASNEKLTHCPIKYNFDLVSNKKVQESLSKLIISILIKDKAIISIRQLLNWIYDILVAPRFANLPYDKVIDLLDDVSGKHQFHHDILPSLLFDNAGTSNILKLISKYDPIKESNEELDKLITTLGKTRAPLKHFINEGLVQGHSRLTASIETVDVQERIKLFVRLNYLLQSNADLIDKDESFTEYNRILYSYHSGDKAGLKPLYNNMMNAIYRWNGTTKDSGKSVNIGVGKDQTAYKITHELVLEFSPAVQSQNNTPSIYRFVKFAPISFKIKNDITVFDTTVDYNLYKLAVDMNKGYRVNLVDKREHLDFSTFVDRISNHQSSTKDLTIQVYRGQIQETYTLKYDAGFDAFQFE</sequence>
<evidence type="ECO:0000313" key="2">
    <source>
        <dbReference type="Proteomes" id="UP000664369"/>
    </source>
</evidence>